<keyword evidence="4" id="KW-1015">Disulfide bond</keyword>
<dbReference type="GO" id="GO:0046326">
    <property type="term" value="P:positive regulation of D-glucose import"/>
    <property type="evidence" value="ECO:0007669"/>
    <property type="project" value="Ensembl"/>
</dbReference>
<dbReference type="PROSITE" id="PS51406">
    <property type="entry name" value="FIBRINOGEN_C_2"/>
    <property type="match status" value="1"/>
</dbReference>
<dbReference type="OMA" id="NYVASSC"/>
<dbReference type="Ensembl" id="ENSSMRT00000020627.1">
    <property type="protein sequence ID" value="ENSSMRP00000017620.1"/>
    <property type="gene ID" value="ENSSMRG00000013729.1"/>
</dbReference>
<keyword evidence="3" id="KW-0106">Calcium</keyword>
<feature type="domain" description="Fibrinogen C-terminal" evidence="6">
    <location>
        <begin position="51"/>
        <end position="103"/>
    </location>
</feature>
<protein>
    <submittedName>
        <fullName evidence="7">Intelectin 1</fullName>
    </submittedName>
</protein>
<name>A0A8D0CCF6_SALMN</name>
<evidence type="ECO:0000313" key="8">
    <source>
        <dbReference type="Proteomes" id="UP000694421"/>
    </source>
</evidence>
<keyword evidence="1" id="KW-0479">Metal-binding</keyword>
<dbReference type="GO" id="GO:0070492">
    <property type="term" value="F:oligosaccharide binding"/>
    <property type="evidence" value="ECO:0007669"/>
    <property type="project" value="Ensembl"/>
</dbReference>
<evidence type="ECO:0000256" key="5">
    <source>
        <dbReference type="SAM" id="SignalP"/>
    </source>
</evidence>
<dbReference type="GO" id="GO:0043235">
    <property type="term" value="C:receptor complex"/>
    <property type="evidence" value="ECO:0007669"/>
    <property type="project" value="Ensembl"/>
</dbReference>
<reference evidence="7" key="1">
    <citation type="submission" date="2025-05" db="UniProtKB">
        <authorList>
            <consortium name="Ensembl"/>
        </authorList>
    </citation>
    <scope>IDENTIFICATION</scope>
</reference>
<proteinExistence type="predicted"/>
<dbReference type="GeneTree" id="ENSGT00940000154757"/>
<keyword evidence="8" id="KW-1185">Reference proteome</keyword>
<evidence type="ECO:0000313" key="7">
    <source>
        <dbReference type="Ensembl" id="ENSSMRP00000017620.1"/>
    </source>
</evidence>
<dbReference type="InterPro" id="IPR036056">
    <property type="entry name" value="Fibrinogen-like_C"/>
</dbReference>
<dbReference type="InterPro" id="IPR014716">
    <property type="entry name" value="Fibrinogen_a/b/g_C_1"/>
</dbReference>
<keyword evidence="5" id="KW-0732">Signal</keyword>
<dbReference type="GO" id="GO:0070207">
    <property type="term" value="P:protein homotrimerization"/>
    <property type="evidence" value="ECO:0007669"/>
    <property type="project" value="Ensembl"/>
</dbReference>
<dbReference type="PANTHER" id="PTHR16146:SF46">
    <property type="entry name" value="INTELECTIN-1A-RELATED"/>
    <property type="match status" value="1"/>
</dbReference>
<dbReference type="Pfam" id="PF00147">
    <property type="entry name" value="Fibrinogen_C"/>
    <property type="match status" value="1"/>
</dbReference>
<dbReference type="GO" id="GO:0005615">
    <property type="term" value="C:extracellular space"/>
    <property type="evidence" value="ECO:0007669"/>
    <property type="project" value="TreeGrafter"/>
</dbReference>
<evidence type="ECO:0000256" key="3">
    <source>
        <dbReference type="ARBA" id="ARBA00022837"/>
    </source>
</evidence>
<accession>A0A8D0CCF6</accession>
<dbReference type="GO" id="GO:0042802">
    <property type="term" value="F:identical protein binding"/>
    <property type="evidence" value="ECO:0007669"/>
    <property type="project" value="Ensembl"/>
</dbReference>
<organism evidence="7 8">
    <name type="scientific">Salvator merianae</name>
    <name type="common">Argentine black and white tegu</name>
    <name type="synonym">Tupinambis merianae</name>
    <dbReference type="NCBI Taxonomy" id="96440"/>
    <lineage>
        <taxon>Eukaryota</taxon>
        <taxon>Metazoa</taxon>
        <taxon>Chordata</taxon>
        <taxon>Craniata</taxon>
        <taxon>Vertebrata</taxon>
        <taxon>Euteleostomi</taxon>
        <taxon>Lepidosauria</taxon>
        <taxon>Squamata</taxon>
        <taxon>Bifurcata</taxon>
        <taxon>Unidentata</taxon>
        <taxon>Episquamata</taxon>
        <taxon>Laterata</taxon>
        <taxon>Teiioidea</taxon>
        <taxon>Teiidae</taxon>
        <taxon>Salvator</taxon>
    </lineage>
</organism>
<dbReference type="Proteomes" id="UP000694421">
    <property type="component" value="Unplaced"/>
</dbReference>
<dbReference type="AlphaFoldDB" id="A0A8D0CCF6"/>
<feature type="chain" id="PRO_5044682797" evidence="5">
    <location>
        <begin position="18"/>
        <end position="334"/>
    </location>
</feature>
<sequence length="334" mass="36527">MSLLALLLFLLAGLARGELCASNTSCNSMKEDILRVLFKWQEAPCCSSEPSQEKRLPRSCKEIKDRAAAGGLGDGLYTLATGDGEIYQTFCDMTTDGGGWTLVASVHENNLHGKCTLGDRWSSQQGSDPKYAAGDGNWANNSTFGSAVGSTSDDYKNPGYYDHQAHDISIWHVPNNTPMKRWRDAAILRYFTETGFLAREGGNLQRLYQKYPVIYGIGACQTNNGPAEPVVYAAGSAQKTSEYYSPYGRGEFLPGFIHFRVFNNEKAAMALCAGVKVTGCNTEHHCIGGGGFFPEANPRQCGDFASFDWNGYGTHAGWSSSREMVESAVLIFYR</sequence>
<evidence type="ECO:0000256" key="1">
    <source>
        <dbReference type="ARBA" id="ARBA00022723"/>
    </source>
</evidence>
<evidence type="ECO:0000259" key="6">
    <source>
        <dbReference type="PROSITE" id="PS51406"/>
    </source>
</evidence>
<dbReference type="Ensembl" id="ENSSMRT00000020628.1">
    <property type="protein sequence ID" value="ENSSMRP00000017621.1"/>
    <property type="gene ID" value="ENSSMRG00000013729.1"/>
</dbReference>
<dbReference type="GO" id="GO:0005509">
    <property type="term" value="F:calcium ion binding"/>
    <property type="evidence" value="ECO:0007669"/>
    <property type="project" value="Ensembl"/>
</dbReference>
<evidence type="ECO:0000256" key="4">
    <source>
        <dbReference type="ARBA" id="ARBA00023157"/>
    </source>
</evidence>
<evidence type="ECO:0000256" key="2">
    <source>
        <dbReference type="ARBA" id="ARBA00022734"/>
    </source>
</evidence>
<dbReference type="SUPFAM" id="SSF56496">
    <property type="entry name" value="Fibrinogen C-terminal domain-like"/>
    <property type="match status" value="1"/>
</dbReference>
<dbReference type="PANTHER" id="PTHR16146">
    <property type="entry name" value="INTELECTIN"/>
    <property type="match status" value="1"/>
</dbReference>
<dbReference type="Gene3D" id="3.90.215.10">
    <property type="entry name" value="Gamma Fibrinogen, chain A, domain 1"/>
    <property type="match status" value="1"/>
</dbReference>
<feature type="signal peptide" evidence="5">
    <location>
        <begin position="1"/>
        <end position="17"/>
    </location>
</feature>
<keyword evidence="2" id="KW-0430">Lectin</keyword>
<dbReference type="NCBIfam" id="NF040941">
    <property type="entry name" value="GGGWT_bact"/>
    <property type="match status" value="1"/>
</dbReference>
<dbReference type="InterPro" id="IPR002181">
    <property type="entry name" value="Fibrinogen_a/b/g_C_dom"/>
</dbReference>